<dbReference type="EMBL" id="AP025523">
    <property type="protein sequence ID" value="BDE07876.1"/>
    <property type="molecule type" value="Genomic_DNA"/>
</dbReference>
<evidence type="ECO:0000313" key="7">
    <source>
        <dbReference type="EMBL" id="BDE07876.1"/>
    </source>
</evidence>
<evidence type="ECO:0000313" key="8">
    <source>
        <dbReference type="Proteomes" id="UP001317532"/>
    </source>
</evidence>
<evidence type="ECO:0000256" key="3">
    <source>
        <dbReference type="ARBA" id="ARBA00022729"/>
    </source>
</evidence>
<protein>
    <submittedName>
        <fullName evidence="7">Branched-chain amino acid ABC transporter substrate-binding protein</fullName>
    </submittedName>
</protein>
<feature type="domain" description="Leucine-binding protein" evidence="6">
    <location>
        <begin position="31"/>
        <end position="375"/>
    </location>
</feature>
<dbReference type="Proteomes" id="UP001317532">
    <property type="component" value="Chromosome"/>
</dbReference>
<keyword evidence="2" id="KW-0813">Transport</keyword>
<keyword evidence="3 5" id="KW-0732">Signal</keyword>
<keyword evidence="8" id="KW-1185">Reference proteome</keyword>
<dbReference type="PRINTS" id="PR00337">
    <property type="entry name" value="LEUILEVALBP"/>
</dbReference>
<accession>A0AAN1XYT0</accession>
<dbReference type="CDD" id="cd06336">
    <property type="entry name" value="PBP1_ABC_ligand_binding-like"/>
    <property type="match status" value="1"/>
</dbReference>
<proteinExistence type="inferred from homology"/>
<dbReference type="SUPFAM" id="SSF53822">
    <property type="entry name" value="Periplasmic binding protein-like I"/>
    <property type="match status" value="1"/>
</dbReference>
<evidence type="ECO:0000256" key="2">
    <source>
        <dbReference type="ARBA" id="ARBA00022448"/>
    </source>
</evidence>
<dbReference type="PANTHER" id="PTHR30483:SF6">
    <property type="entry name" value="PERIPLASMIC BINDING PROTEIN OF ABC TRANSPORTER FOR NATURAL AMINO ACIDS"/>
    <property type="match status" value="1"/>
</dbReference>
<reference evidence="7 8" key="1">
    <citation type="journal article" date="2022" name="ISME Commun">
        <title>Vulcanimicrobium alpinus gen. nov. sp. nov., the first cultivated representative of the candidate phylum 'Eremiobacterota', is a metabolically versatile aerobic anoxygenic phototroph.</title>
        <authorList>
            <person name="Yabe S."/>
            <person name="Muto K."/>
            <person name="Abe K."/>
            <person name="Yokota A."/>
            <person name="Staudigel H."/>
            <person name="Tebo B.M."/>
        </authorList>
    </citation>
    <scope>NUCLEOTIDE SEQUENCE [LARGE SCALE GENOMIC DNA]</scope>
    <source>
        <strain evidence="7 8">WC8-2</strain>
    </source>
</reference>
<dbReference type="AlphaFoldDB" id="A0AAN1XYT0"/>
<dbReference type="InterPro" id="IPR000709">
    <property type="entry name" value="Leu_Ile_Val-bd"/>
</dbReference>
<comment type="similarity">
    <text evidence="1">Belongs to the leucine-binding protein family.</text>
</comment>
<dbReference type="InterPro" id="IPR051010">
    <property type="entry name" value="BCAA_transport"/>
</dbReference>
<dbReference type="InterPro" id="IPR028081">
    <property type="entry name" value="Leu-bd"/>
</dbReference>
<feature type="signal peptide" evidence="5">
    <location>
        <begin position="1"/>
        <end position="25"/>
    </location>
</feature>
<keyword evidence="4" id="KW-0029">Amino-acid transport</keyword>
<dbReference type="Gene3D" id="3.40.50.2300">
    <property type="match status" value="2"/>
</dbReference>
<name>A0AAN1XYT0_UNVUL</name>
<evidence type="ECO:0000256" key="5">
    <source>
        <dbReference type="SAM" id="SignalP"/>
    </source>
</evidence>
<evidence type="ECO:0000256" key="4">
    <source>
        <dbReference type="ARBA" id="ARBA00022970"/>
    </source>
</evidence>
<dbReference type="PANTHER" id="PTHR30483">
    <property type="entry name" value="LEUCINE-SPECIFIC-BINDING PROTEIN"/>
    <property type="match status" value="1"/>
</dbReference>
<organism evidence="7 8">
    <name type="scientific">Vulcanimicrobium alpinum</name>
    <dbReference type="NCBI Taxonomy" id="3016050"/>
    <lineage>
        <taxon>Bacteria</taxon>
        <taxon>Bacillati</taxon>
        <taxon>Vulcanimicrobiota</taxon>
        <taxon>Vulcanimicrobiia</taxon>
        <taxon>Vulcanimicrobiales</taxon>
        <taxon>Vulcanimicrobiaceae</taxon>
        <taxon>Vulcanimicrobium</taxon>
    </lineage>
</organism>
<dbReference type="KEGG" id="vab:WPS_31520"/>
<dbReference type="InterPro" id="IPR028082">
    <property type="entry name" value="Peripla_BP_I"/>
</dbReference>
<evidence type="ECO:0000259" key="6">
    <source>
        <dbReference type="Pfam" id="PF13458"/>
    </source>
</evidence>
<sequence>MRRKTWFAGAGALAAGALLPRRAWAQATNVVTIGYTGPLSGGAAQYGADVQRGIQMAIDEINAAGGAGAKKYTFKLASLDDAYRPNEAATNAKRLAQESNAPIVFCPHSGGILAIEDFNDKQSPKFVLGAYTSEPAILKKNDTLMLMIPPAYDGYFKPFGEYSMKRFGKKLGLIATTTAYGNAWTKGFSAAWQAMGGTVLTNNGVDYNTTADFSTTVSKALAEKPDVILVGGPSQPTGLVMKSARDQGYNGGFVMMDQAKFDQLQSVLPIAKLEGAVGVVPFPLYPGAGTKIFIDAYTKKFGTERAPNTEIAFNYMAMHIFAEAIALAGSADPVALAGKLHDAAKGLNPKYQPATIHGVTKAGHLMLDAIAASVDKGKYDKITIPFTE</sequence>
<dbReference type="GO" id="GO:0006865">
    <property type="term" value="P:amino acid transport"/>
    <property type="evidence" value="ECO:0007669"/>
    <property type="project" value="UniProtKB-KW"/>
</dbReference>
<gene>
    <name evidence="7" type="ORF">WPS_31520</name>
</gene>
<dbReference type="RefSeq" id="WP_317995440.1">
    <property type="nucleotide sequence ID" value="NZ_AP025523.1"/>
</dbReference>
<feature type="chain" id="PRO_5042920073" evidence="5">
    <location>
        <begin position="26"/>
        <end position="388"/>
    </location>
</feature>
<dbReference type="Pfam" id="PF13458">
    <property type="entry name" value="Peripla_BP_6"/>
    <property type="match status" value="1"/>
</dbReference>
<evidence type="ECO:0000256" key="1">
    <source>
        <dbReference type="ARBA" id="ARBA00010062"/>
    </source>
</evidence>